<proteinExistence type="predicted"/>
<gene>
    <name evidence="9" type="ORF">T459_16803</name>
</gene>
<evidence type="ECO:0000313" key="9">
    <source>
        <dbReference type="EMBL" id="PHT78751.1"/>
    </source>
</evidence>
<dbReference type="GO" id="GO:0003729">
    <property type="term" value="F:mRNA binding"/>
    <property type="evidence" value="ECO:0000318"/>
    <property type="project" value="GO_Central"/>
</dbReference>
<dbReference type="GO" id="GO:0003677">
    <property type="term" value="F:DNA binding"/>
    <property type="evidence" value="ECO:0007669"/>
    <property type="project" value="UniProtKB-KW"/>
</dbReference>
<dbReference type="Proteomes" id="UP000222542">
    <property type="component" value="Unassembled WGS sequence"/>
</dbReference>
<feature type="region of interest" description="Disordered" evidence="6">
    <location>
        <begin position="177"/>
        <end position="197"/>
    </location>
</feature>
<evidence type="ECO:0000313" key="10">
    <source>
        <dbReference type="Proteomes" id="UP000222542"/>
    </source>
</evidence>
<keyword evidence="4" id="KW-0238">DNA-binding</keyword>
<feature type="compositionally biased region" description="Polar residues" evidence="6">
    <location>
        <begin position="180"/>
        <end position="191"/>
    </location>
</feature>
<dbReference type="EMBL" id="AYRZ02000006">
    <property type="protein sequence ID" value="PHT78751.1"/>
    <property type="molecule type" value="Genomic_DNA"/>
</dbReference>
<dbReference type="SMART" id="SM00356">
    <property type="entry name" value="ZnF_C3H1"/>
    <property type="match status" value="2"/>
</dbReference>
<feature type="zinc finger region" description="C3H1-type" evidence="5">
    <location>
        <begin position="129"/>
        <end position="156"/>
    </location>
</feature>
<evidence type="ECO:0000256" key="5">
    <source>
        <dbReference type="PROSITE-ProRule" id="PRU00723"/>
    </source>
</evidence>
<dbReference type="PANTHER" id="PTHR12506">
    <property type="entry name" value="PROTEIN PHOSPHATASE RELATED"/>
    <property type="match status" value="1"/>
</dbReference>
<name>A0A2G2ZA28_CAPAN</name>
<keyword evidence="10" id="KW-1185">Reference proteome</keyword>
<feature type="zinc finger region" description="C3H1-type" evidence="5">
    <location>
        <begin position="29"/>
        <end position="50"/>
    </location>
</feature>
<reference evidence="9 10" key="2">
    <citation type="journal article" date="2017" name="Genome Biol.">
        <title>New reference genome sequences of hot pepper reveal the massive evolution of plant disease-resistance genes by retroduplication.</title>
        <authorList>
            <person name="Kim S."/>
            <person name="Park J."/>
            <person name="Yeom S.I."/>
            <person name="Kim Y.M."/>
            <person name="Seo E."/>
            <person name="Kim K.T."/>
            <person name="Kim M.S."/>
            <person name="Lee J.M."/>
            <person name="Cheong K."/>
            <person name="Shin H.S."/>
            <person name="Kim S.B."/>
            <person name="Han K."/>
            <person name="Lee J."/>
            <person name="Park M."/>
            <person name="Lee H.A."/>
            <person name="Lee H.Y."/>
            <person name="Lee Y."/>
            <person name="Oh S."/>
            <person name="Lee J.H."/>
            <person name="Choi E."/>
            <person name="Choi E."/>
            <person name="Lee S.E."/>
            <person name="Jeon J."/>
            <person name="Kim H."/>
            <person name="Choi G."/>
            <person name="Song H."/>
            <person name="Lee J."/>
            <person name="Lee S.C."/>
            <person name="Kwon J.K."/>
            <person name="Lee H.Y."/>
            <person name="Koo N."/>
            <person name="Hong Y."/>
            <person name="Kim R.W."/>
            <person name="Kang W.H."/>
            <person name="Huh J.H."/>
            <person name="Kang B.C."/>
            <person name="Yang T.J."/>
            <person name="Lee Y.H."/>
            <person name="Bennetzen J.L."/>
            <person name="Choi D."/>
        </authorList>
    </citation>
    <scope>NUCLEOTIDE SEQUENCE [LARGE SCALE GENOMIC DNA]</scope>
    <source>
        <strain evidence="10">cv. CM334</strain>
    </source>
</reference>
<dbReference type="GO" id="GO:0008270">
    <property type="term" value="F:zinc ion binding"/>
    <property type="evidence" value="ECO:0007669"/>
    <property type="project" value="UniProtKB-KW"/>
</dbReference>
<dbReference type="Pfam" id="PF00642">
    <property type="entry name" value="zf-CCCH"/>
    <property type="match status" value="2"/>
</dbReference>
<sequence>MVICHAFGILAKLSLVSMLVIPGYDLQLQYYMMTGMCKFGAFCKYHHPNQGEGYPSLPVVRPTLLSGSYLPSTYGPKHFPPEMVSMLDWIPCLASASLVASQSTQSAGGAGPVYGPMIVCNYLLQHLPTRDRGFCHYSQVGVCKFGPSCKFDHPLGISYSPSASSLTDMPVAPYPGGSSVGTLAPSSSSSDLRPELVSGSSKEVFSTQASSMRAASGPVGSMFSKGDSVSHSGVCHSYTSSSCSRSTGHDGSYLLCSYGPMLFSPEMVPMSDWTPCPTLDELVSGSSKEVFSTLVSSMSTANGPVGSIFSKGDPVSHSGVQQSCTSSSVSRSTGHLG</sequence>
<dbReference type="Gene3D" id="3.30.1370.210">
    <property type="match status" value="1"/>
</dbReference>
<dbReference type="Gramene" id="PHT78751">
    <property type="protein sequence ID" value="PHT78751"/>
    <property type="gene ID" value="T459_16803"/>
</dbReference>
<evidence type="ECO:0000256" key="2">
    <source>
        <dbReference type="ARBA" id="ARBA00022771"/>
    </source>
</evidence>
<comment type="caution">
    <text evidence="9">The sequence shown here is derived from an EMBL/GenBank/DDBJ whole genome shotgun (WGS) entry which is preliminary data.</text>
</comment>
<evidence type="ECO:0000256" key="3">
    <source>
        <dbReference type="ARBA" id="ARBA00022833"/>
    </source>
</evidence>
<keyword evidence="3 5" id="KW-0862">Zinc</keyword>
<evidence type="ECO:0000256" key="1">
    <source>
        <dbReference type="ARBA" id="ARBA00022723"/>
    </source>
</evidence>
<reference evidence="9 10" key="1">
    <citation type="journal article" date="2014" name="Nat. Genet.">
        <title>Genome sequence of the hot pepper provides insights into the evolution of pungency in Capsicum species.</title>
        <authorList>
            <person name="Kim S."/>
            <person name="Park M."/>
            <person name="Yeom S.I."/>
            <person name="Kim Y.M."/>
            <person name="Lee J.M."/>
            <person name="Lee H.A."/>
            <person name="Seo E."/>
            <person name="Choi J."/>
            <person name="Cheong K."/>
            <person name="Kim K.T."/>
            <person name="Jung K."/>
            <person name="Lee G.W."/>
            <person name="Oh S.K."/>
            <person name="Bae C."/>
            <person name="Kim S.B."/>
            <person name="Lee H.Y."/>
            <person name="Kim S.Y."/>
            <person name="Kim M.S."/>
            <person name="Kang B.C."/>
            <person name="Jo Y.D."/>
            <person name="Yang H.B."/>
            <person name="Jeong H.J."/>
            <person name="Kang W.H."/>
            <person name="Kwon J.K."/>
            <person name="Shin C."/>
            <person name="Lim J.Y."/>
            <person name="Park J.H."/>
            <person name="Huh J.H."/>
            <person name="Kim J.S."/>
            <person name="Kim B.D."/>
            <person name="Cohen O."/>
            <person name="Paran I."/>
            <person name="Suh M.C."/>
            <person name="Lee S.B."/>
            <person name="Kim Y.K."/>
            <person name="Shin Y."/>
            <person name="Noh S.J."/>
            <person name="Park J."/>
            <person name="Seo Y.S."/>
            <person name="Kwon S.Y."/>
            <person name="Kim H.A."/>
            <person name="Park J.M."/>
            <person name="Kim H.J."/>
            <person name="Choi S.B."/>
            <person name="Bosland P.W."/>
            <person name="Reeves G."/>
            <person name="Jo S.H."/>
            <person name="Lee B.W."/>
            <person name="Cho H.T."/>
            <person name="Choi H.S."/>
            <person name="Lee M.S."/>
            <person name="Yu Y."/>
            <person name="Do Choi Y."/>
            <person name="Park B.S."/>
            <person name="van Deynze A."/>
            <person name="Ashrafi H."/>
            <person name="Hill T."/>
            <person name="Kim W.T."/>
            <person name="Pai H.S."/>
            <person name="Ahn H.K."/>
            <person name="Yeam I."/>
            <person name="Giovannoni J.J."/>
            <person name="Rose J.K."/>
            <person name="Sorensen I."/>
            <person name="Lee S.J."/>
            <person name="Kim R.W."/>
            <person name="Choi I.Y."/>
            <person name="Choi B.S."/>
            <person name="Lim J.S."/>
            <person name="Lee Y.H."/>
            <person name="Choi D."/>
        </authorList>
    </citation>
    <scope>NUCLEOTIDE SEQUENCE [LARGE SCALE GENOMIC DNA]</scope>
    <source>
        <strain evidence="10">cv. CM334</strain>
    </source>
</reference>
<evidence type="ECO:0000256" key="7">
    <source>
        <dbReference type="SAM" id="SignalP"/>
    </source>
</evidence>
<protein>
    <recommendedName>
        <fullName evidence="8">C3H1-type domain-containing protein</fullName>
    </recommendedName>
</protein>
<dbReference type="PROSITE" id="PS50103">
    <property type="entry name" value="ZF_C3H1"/>
    <property type="match status" value="2"/>
</dbReference>
<evidence type="ECO:0000259" key="8">
    <source>
        <dbReference type="PROSITE" id="PS50103"/>
    </source>
</evidence>
<dbReference type="STRING" id="4072.A0A2G2ZA28"/>
<dbReference type="AlphaFoldDB" id="A0A2G2ZA28"/>
<accession>A0A2G2ZA28</accession>
<keyword evidence="1 5" id="KW-0479">Metal-binding</keyword>
<dbReference type="InterPro" id="IPR050974">
    <property type="entry name" value="Plant_ZF_CCCH"/>
</dbReference>
<dbReference type="InterPro" id="IPR000571">
    <property type="entry name" value="Znf_CCCH"/>
</dbReference>
<organism evidence="9 10">
    <name type="scientific">Capsicum annuum</name>
    <name type="common">Capsicum pepper</name>
    <dbReference type="NCBI Taxonomy" id="4072"/>
    <lineage>
        <taxon>Eukaryota</taxon>
        <taxon>Viridiplantae</taxon>
        <taxon>Streptophyta</taxon>
        <taxon>Embryophyta</taxon>
        <taxon>Tracheophyta</taxon>
        <taxon>Spermatophyta</taxon>
        <taxon>Magnoliopsida</taxon>
        <taxon>eudicotyledons</taxon>
        <taxon>Gunneridae</taxon>
        <taxon>Pentapetalae</taxon>
        <taxon>asterids</taxon>
        <taxon>lamiids</taxon>
        <taxon>Solanales</taxon>
        <taxon>Solanaceae</taxon>
        <taxon>Solanoideae</taxon>
        <taxon>Capsiceae</taxon>
        <taxon>Capsicum</taxon>
    </lineage>
</organism>
<dbReference type="PANTHER" id="PTHR12506:SF41">
    <property type="entry name" value="ZINC FINGER CCCH DOMAIN-CONTAINING PROTEIN 58"/>
    <property type="match status" value="1"/>
</dbReference>
<evidence type="ECO:0000256" key="6">
    <source>
        <dbReference type="SAM" id="MobiDB-lite"/>
    </source>
</evidence>
<feature type="chain" id="PRO_5013693317" description="C3H1-type domain-containing protein" evidence="7">
    <location>
        <begin position="19"/>
        <end position="337"/>
    </location>
</feature>
<feature type="domain" description="C3H1-type" evidence="8">
    <location>
        <begin position="129"/>
        <end position="156"/>
    </location>
</feature>
<evidence type="ECO:0000256" key="4">
    <source>
        <dbReference type="ARBA" id="ARBA00023125"/>
    </source>
</evidence>
<feature type="domain" description="C3H1-type" evidence="8">
    <location>
        <begin position="29"/>
        <end position="50"/>
    </location>
</feature>
<keyword evidence="2 5" id="KW-0863">Zinc-finger</keyword>
<keyword evidence="7" id="KW-0732">Signal</keyword>
<feature type="signal peptide" evidence="7">
    <location>
        <begin position="1"/>
        <end position="18"/>
    </location>
</feature>